<organism evidence="1 2">
    <name type="scientific">Inconstantimicrobium mannanitabidum</name>
    <dbReference type="NCBI Taxonomy" id="1604901"/>
    <lineage>
        <taxon>Bacteria</taxon>
        <taxon>Bacillati</taxon>
        <taxon>Bacillota</taxon>
        <taxon>Clostridia</taxon>
        <taxon>Eubacteriales</taxon>
        <taxon>Clostridiaceae</taxon>
        <taxon>Inconstantimicrobium</taxon>
    </lineage>
</organism>
<gene>
    <name evidence="1" type="ORF">rsdtw13_09680</name>
</gene>
<proteinExistence type="predicted"/>
<evidence type="ECO:0000313" key="1">
    <source>
        <dbReference type="EMBL" id="GKX65710.1"/>
    </source>
</evidence>
<keyword evidence="2" id="KW-1185">Reference proteome</keyword>
<comment type="caution">
    <text evidence="1">The sequence shown here is derived from an EMBL/GenBank/DDBJ whole genome shotgun (WGS) entry which is preliminary data.</text>
</comment>
<dbReference type="EMBL" id="BROD01000001">
    <property type="protein sequence ID" value="GKX65710.1"/>
    <property type="molecule type" value="Genomic_DNA"/>
</dbReference>
<accession>A0ACB5R9C5</accession>
<keyword evidence="1" id="KW-0378">Hydrolase</keyword>
<reference evidence="1" key="1">
    <citation type="journal article" date="2025" name="Int. J. Syst. Evol. Microbiol.">
        <title>Inconstantimicrobium mannanitabidum sp. nov., a novel member of the family Clostridiaceae isolated from anoxic soil under the treatment of reductive soil disinfestation.</title>
        <authorList>
            <person name="Ueki A."/>
            <person name="Tonouchi A."/>
            <person name="Honma S."/>
            <person name="Kaku N."/>
            <person name="Ueki K."/>
        </authorList>
    </citation>
    <scope>NUCLEOTIDE SEQUENCE</scope>
    <source>
        <strain evidence="1">TW13</strain>
    </source>
</reference>
<name>A0ACB5R9C5_9CLOT</name>
<dbReference type="Proteomes" id="UP001058074">
    <property type="component" value="Unassembled WGS sequence"/>
</dbReference>
<evidence type="ECO:0000313" key="2">
    <source>
        <dbReference type="Proteomes" id="UP001058074"/>
    </source>
</evidence>
<sequence>MRMKRLIFPMLVLIMLFTYGCNINSSNITPPSSKNSSTKSNKSNINSSISSDPIQQKINTMTLDEKIGQLVIAGVDDFSNNEHSKTLINTYHVGGFILFKQNIDNTNQTINLLNSLKQTNSNSRVPLFLGVDEEGGRVSRLPSELKKLPPNKSIGKINNTSFSNKIGQVLGEELNSFGFNVDFAPVLDINSNPLNPIIGDRSFGRNSFMVSKLGIATMNGIQSKNVIPVIKHFPGHGDTSVDSHIGLPIVNNDLKRLNALELVPFSNAIKSGADMVMVAHILLPKIDSQNPASFSKVIITDILRKSLKFNGVVITDDMTMGAIVKNYNIDDAAVKSLNAGTDIILVCHDFEKQTSVLNAIKNAASKGTISQTAINGKVYRILKLKQKYNLKDSPNPSFSVENINHKISKLLNAYM</sequence>
<protein>
    <submittedName>
        <fullName evidence="1">Glycoside hydrolase family 3</fullName>
    </submittedName>
</protein>